<dbReference type="EMBL" id="VJMH01007478">
    <property type="protein sequence ID" value="KAF0682937.1"/>
    <property type="molecule type" value="Genomic_DNA"/>
</dbReference>
<dbReference type="AlphaFoldDB" id="A0A485LT78"/>
<proteinExistence type="predicted"/>
<protein>
    <submittedName>
        <fullName evidence="3">Aste57867_24950 protein</fullName>
    </submittedName>
</protein>
<evidence type="ECO:0000313" key="4">
    <source>
        <dbReference type="Proteomes" id="UP000332933"/>
    </source>
</evidence>
<evidence type="ECO:0000256" key="1">
    <source>
        <dbReference type="SAM" id="MobiDB-lite"/>
    </source>
</evidence>
<dbReference type="EMBL" id="CAADRA010007504">
    <property type="protein sequence ID" value="VFU01581.1"/>
    <property type="molecule type" value="Genomic_DNA"/>
</dbReference>
<organism evidence="3 4">
    <name type="scientific">Aphanomyces stellatus</name>
    <dbReference type="NCBI Taxonomy" id="120398"/>
    <lineage>
        <taxon>Eukaryota</taxon>
        <taxon>Sar</taxon>
        <taxon>Stramenopiles</taxon>
        <taxon>Oomycota</taxon>
        <taxon>Saprolegniomycetes</taxon>
        <taxon>Saprolegniales</taxon>
        <taxon>Verrucalvaceae</taxon>
        <taxon>Aphanomyces</taxon>
    </lineage>
</organism>
<evidence type="ECO:0000313" key="2">
    <source>
        <dbReference type="EMBL" id="KAF0682937.1"/>
    </source>
</evidence>
<sequence length="379" mass="42058">MEDRAVITSGSDTAAESTASLVPLRDFVTVIVTTSAIPSNPSTKILEEVLHSFSFVPELNSCNIILTCDGYMPKAAGGETKFKSMRISDQDAQNYIEYQGRACDVFRRHVGYTDTDTITSSSSSSTIRLNKRKCISATVNLESVAGKPTFTTITVSTRLGFALAVREAVKLVNTPYILIHQHDWTFLHPLNLRSLCQHMDAHPTELQYIGFSTRKSLRRAVRPSLPPAIPRPFGDLHLTPLYFWYDKPHLARTEHYRTFVYGRGRFKVGDFIEDTLGHHMLKDLKTNGAEAHVAYGTWAYVRPDDATKPTLRHRSGRHFKETIFMRTSKKKHKLHGAAMAIEGGMGALSTNDISDRPTSAASADDGDGSSSSDESDSDE</sequence>
<gene>
    <name evidence="3" type="primary">Aste57867_24950</name>
    <name evidence="2" type="ORF">As57867_024872</name>
    <name evidence="3" type="ORF">ASTE57867_24950</name>
</gene>
<accession>A0A485LT78</accession>
<keyword evidence="4" id="KW-1185">Reference proteome</keyword>
<name>A0A485LT78_9STRA</name>
<feature type="region of interest" description="Disordered" evidence="1">
    <location>
        <begin position="347"/>
        <end position="379"/>
    </location>
</feature>
<dbReference type="Proteomes" id="UP000332933">
    <property type="component" value="Unassembled WGS sequence"/>
</dbReference>
<reference evidence="2" key="2">
    <citation type="submission" date="2019-06" db="EMBL/GenBank/DDBJ databases">
        <title>Genomics analysis of Aphanomyces spp. identifies a new class of oomycete effector associated with host adaptation.</title>
        <authorList>
            <person name="Gaulin E."/>
        </authorList>
    </citation>
    <scope>NUCLEOTIDE SEQUENCE</scope>
    <source>
        <strain evidence="2">CBS 578.67</strain>
    </source>
</reference>
<feature type="compositionally biased region" description="Low complexity" evidence="1">
    <location>
        <begin position="359"/>
        <end position="372"/>
    </location>
</feature>
<evidence type="ECO:0000313" key="3">
    <source>
        <dbReference type="EMBL" id="VFU01581.1"/>
    </source>
</evidence>
<reference evidence="3 4" key="1">
    <citation type="submission" date="2019-03" db="EMBL/GenBank/DDBJ databases">
        <authorList>
            <person name="Gaulin E."/>
            <person name="Dumas B."/>
        </authorList>
    </citation>
    <scope>NUCLEOTIDE SEQUENCE [LARGE SCALE GENOMIC DNA]</scope>
    <source>
        <strain evidence="3">CBS 568.67</strain>
    </source>
</reference>
<dbReference type="OrthoDB" id="414322at2759"/>